<evidence type="ECO:0000256" key="1">
    <source>
        <dbReference type="SAM" id="MobiDB-lite"/>
    </source>
</evidence>
<feature type="region of interest" description="Disordered" evidence="1">
    <location>
        <begin position="18"/>
        <end position="81"/>
    </location>
</feature>
<dbReference type="Gene3D" id="1.10.1520.10">
    <property type="entry name" value="Ribonuclease III domain"/>
    <property type="match status" value="1"/>
</dbReference>
<gene>
    <name evidence="3" type="ORF">B0J12DRAFT_205840</name>
</gene>
<feature type="compositionally biased region" description="Low complexity" evidence="1">
    <location>
        <begin position="24"/>
        <end position="45"/>
    </location>
</feature>
<dbReference type="InterPro" id="IPR000999">
    <property type="entry name" value="RNase_III_dom"/>
</dbReference>
<sequence length="275" mass="29788">MASKAPLRPLVAAARSTVRCAHRSSQSPAPTISSASASSSASAIIAHRRPYASAAQVQDPKPAPDPTDVPRWKQTPRAMAAPVRLRPVKPGNEWTITEDPRKLDDAYTRMLGKGGDTFLPEEIKWLAVTHKSFDHGRRGFNDRLAYLGKRIVELQTSLALLSMPRGPVGGRQADSHGREPFSHPALDGLRNLSPKAKDDMVGKTRLAALARDYGFEPVIRWKPKKADNLQGSGIDVVLAQTLYAVVGALAMQKGGDVANRTVRDRILAPLGISRS</sequence>
<dbReference type="PANTHER" id="PTHR28160:SF1">
    <property type="entry name" value="LARGE RIBOSOMAL SUBUNIT PROTEIN ML57"/>
    <property type="match status" value="1"/>
</dbReference>
<dbReference type="CDD" id="cd00593">
    <property type="entry name" value="RIBOc"/>
    <property type="match status" value="1"/>
</dbReference>
<evidence type="ECO:0000313" key="4">
    <source>
        <dbReference type="Proteomes" id="UP000774617"/>
    </source>
</evidence>
<organism evidence="3 4">
    <name type="scientific">Macrophomina phaseolina</name>
    <dbReference type="NCBI Taxonomy" id="35725"/>
    <lineage>
        <taxon>Eukaryota</taxon>
        <taxon>Fungi</taxon>
        <taxon>Dikarya</taxon>
        <taxon>Ascomycota</taxon>
        <taxon>Pezizomycotina</taxon>
        <taxon>Dothideomycetes</taxon>
        <taxon>Dothideomycetes incertae sedis</taxon>
        <taxon>Botryosphaeriales</taxon>
        <taxon>Botryosphaeriaceae</taxon>
        <taxon>Macrophomina</taxon>
    </lineage>
</organism>
<dbReference type="PANTHER" id="PTHR28160">
    <property type="entry name" value="54S RIBOSOMAL PROTEIN L15, MITOCHONDRIAL"/>
    <property type="match status" value="1"/>
</dbReference>
<dbReference type="Pfam" id="PF14622">
    <property type="entry name" value="Ribonucleas_3_3"/>
    <property type="match status" value="1"/>
</dbReference>
<comment type="caution">
    <text evidence="3">The sequence shown here is derived from an EMBL/GenBank/DDBJ whole genome shotgun (WGS) entry which is preliminary data.</text>
</comment>
<proteinExistence type="predicted"/>
<protein>
    <submittedName>
        <fullName evidence="3">RNase III domain-containing protein</fullName>
    </submittedName>
</protein>
<evidence type="ECO:0000259" key="2">
    <source>
        <dbReference type="Pfam" id="PF14622"/>
    </source>
</evidence>
<feature type="domain" description="RNase III" evidence="2">
    <location>
        <begin position="121"/>
        <end position="269"/>
    </location>
</feature>
<feature type="region of interest" description="Disordered" evidence="1">
    <location>
        <begin position="165"/>
        <end position="186"/>
    </location>
</feature>
<name>A0ABQ8G516_9PEZI</name>
<dbReference type="EMBL" id="JAGTJR010000025">
    <property type="protein sequence ID" value="KAH7042682.1"/>
    <property type="molecule type" value="Genomic_DNA"/>
</dbReference>
<dbReference type="Proteomes" id="UP000774617">
    <property type="component" value="Unassembled WGS sequence"/>
</dbReference>
<dbReference type="SUPFAM" id="SSF69065">
    <property type="entry name" value="RNase III domain-like"/>
    <property type="match status" value="1"/>
</dbReference>
<dbReference type="InterPro" id="IPR036389">
    <property type="entry name" value="RNase_III_sf"/>
</dbReference>
<accession>A0ABQ8G516</accession>
<dbReference type="InterPro" id="IPR040030">
    <property type="entry name" value="Ribosomal_mL57"/>
</dbReference>
<keyword evidence="4" id="KW-1185">Reference proteome</keyword>
<evidence type="ECO:0000313" key="3">
    <source>
        <dbReference type="EMBL" id="KAH7042682.1"/>
    </source>
</evidence>
<reference evidence="3 4" key="1">
    <citation type="journal article" date="2021" name="Nat. Commun.">
        <title>Genetic determinants of endophytism in the Arabidopsis root mycobiome.</title>
        <authorList>
            <person name="Mesny F."/>
            <person name="Miyauchi S."/>
            <person name="Thiergart T."/>
            <person name="Pickel B."/>
            <person name="Atanasova L."/>
            <person name="Karlsson M."/>
            <person name="Huettel B."/>
            <person name="Barry K.W."/>
            <person name="Haridas S."/>
            <person name="Chen C."/>
            <person name="Bauer D."/>
            <person name="Andreopoulos W."/>
            <person name="Pangilinan J."/>
            <person name="LaButti K."/>
            <person name="Riley R."/>
            <person name="Lipzen A."/>
            <person name="Clum A."/>
            <person name="Drula E."/>
            <person name="Henrissat B."/>
            <person name="Kohler A."/>
            <person name="Grigoriev I.V."/>
            <person name="Martin F.M."/>
            <person name="Hacquard S."/>
        </authorList>
    </citation>
    <scope>NUCLEOTIDE SEQUENCE [LARGE SCALE GENOMIC DNA]</scope>
    <source>
        <strain evidence="3 4">MPI-SDFR-AT-0080</strain>
    </source>
</reference>